<proteinExistence type="predicted"/>
<evidence type="ECO:0000313" key="3">
    <source>
        <dbReference type="Proteomes" id="UP001370490"/>
    </source>
</evidence>
<name>A0AAN8VHB6_9MAGN</name>
<dbReference type="GO" id="GO:0006388">
    <property type="term" value="P:tRNA splicing, via endonucleolytic cleavage and ligation"/>
    <property type="evidence" value="ECO:0007669"/>
    <property type="project" value="InterPro"/>
</dbReference>
<sequence length="294" mass="31740">MWKPKNYGTSSGAAVVATKIHTTAQSKQNGATTVVAGNSTATLSSAFSLSDFNFGNSTYSLAQIRATLHPKFENERSDQEVRTRMIEMVSKGLAALEVSLKHSGSLFMYAGNDGGAYAKNNFGNMFWEAWTVEATKKQAEFNDFLEEVASANKSCVVVLDQANKERASEIATDTSNLAKTVNGSDAIAGLDGLADEDANLTIKLKFLTYKEGPAAYRSYYLSPENQALVGSAGNRVRAEDFLAIVEGGRDEEGDLEPEREVAPSSPNHSTKDTVPKAEGLIIFFPGRILRSNKT</sequence>
<dbReference type="AlphaFoldDB" id="A0AAN8VHB6"/>
<dbReference type="InterPro" id="IPR038837">
    <property type="entry name" value="tRNA_ligase_1"/>
</dbReference>
<reference evidence="2 3" key="1">
    <citation type="submission" date="2023-12" db="EMBL/GenBank/DDBJ databases">
        <title>A high-quality genome assembly for Dillenia turbinata (Dilleniales).</title>
        <authorList>
            <person name="Chanderbali A."/>
        </authorList>
    </citation>
    <scope>NUCLEOTIDE SEQUENCE [LARGE SCALE GENOMIC DNA]</scope>
    <source>
        <strain evidence="2">LSX21</strain>
        <tissue evidence="2">Leaf</tissue>
    </source>
</reference>
<dbReference type="Proteomes" id="UP001370490">
    <property type="component" value="Unassembled WGS sequence"/>
</dbReference>
<evidence type="ECO:0000256" key="1">
    <source>
        <dbReference type="SAM" id="MobiDB-lite"/>
    </source>
</evidence>
<feature type="region of interest" description="Disordered" evidence="1">
    <location>
        <begin position="248"/>
        <end position="273"/>
    </location>
</feature>
<comment type="caution">
    <text evidence="2">The sequence shown here is derived from an EMBL/GenBank/DDBJ whole genome shotgun (WGS) entry which is preliminary data.</text>
</comment>
<dbReference type="PANTHER" id="PTHR35460:SF1">
    <property type="entry name" value="TRNA LIGASE 1"/>
    <property type="match status" value="1"/>
</dbReference>
<keyword evidence="3" id="KW-1185">Reference proteome</keyword>
<dbReference type="PANTHER" id="PTHR35460">
    <property type="entry name" value="TRNA LIGASE 1"/>
    <property type="match status" value="1"/>
</dbReference>
<dbReference type="GO" id="GO:0003972">
    <property type="term" value="F:RNA ligase (ATP) activity"/>
    <property type="evidence" value="ECO:0007669"/>
    <property type="project" value="InterPro"/>
</dbReference>
<dbReference type="EMBL" id="JBAMMX010000008">
    <property type="protein sequence ID" value="KAK6934225.1"/>
    <property type="molecule type" value="Genomic_DNA"/>
</dbReference>
<accession>A0AAN8VHB6</accession>
<gene>
    <name evidence="2" type="ORF">RJ641_034380</name>
</gene>
<organism evidence="2 3">
    <name type="scientific">Dillenia turbinata</name>
    <dbReference type="NCBI Taxonomy" id="194707"/>
    <lineage>
        <taxon>Eukaryota</taxon>
        <taxon>Viridiplantae</taxon>
        <taxon>Streptophyta</taxon>
        <taxon>Embryophyta</taxon>
        <taxon>Tracheophyta</taxon>
        <taxon>Spermatophyta</taxon>
        <taxon>Magnoliopsida</taxon>
        <taxon>eudicotyledons</taxon>
        <taxon>Gunneridae</taxon>
        <taxon>Pentapetalae</taxon>
        <taxon>Dilleniales</taxon>
        <taxon>Dilleniaceae</taxon>
        <taxon>Dillenia</taxon>
    </lineage>
</organism>
<protein>
    <submittedName>
        <fullName evidence="2">Uncharacterized protein</fullName>
    </submittedName>
</protein>
<evidence type="ECO:0000313" key="2">
    <source>
        <dbReference type="EMBL" id="KAK6934225.1"/>
    </source>
</evidence>